<protein>
    <submittedName>
        <fullName evidence="2">CRISPR system precrRNA processing endoribonuclease RAMP protein Cas6</fullName>
    </submittedName>
</protein>
<dbReference type="EMBL" id="JBIGHX010000007">
    <property type="protein sequence ID" value="MFG6463771.1"/>
    <property type="molecule type" value="Genomic_DNA"/>
</dbReference>
<reference evidence="2 3" key="1">
    <citation type="submission" date="2024-08" db="EMBL/GenBank/DDBJ databases">
        <authorList>
            <person name="Lu H."/>
        </authorList>
    </citation>
    <scope>NUCLEOTIDE SEQUENCE [LARGE SCALE GENOMIC DNA]</scope>
    <source>
        <strain evidence="2 3">DXS20W</strain>
    </source>
</reference>
<comment type="caution">
    <text evidence="2">The sequence shown here is derived from an EMBL/GenBank/DDBJ whole genome shotgun (WGS) entry which is preliminary data.</text>
</comment>
<accession>A0ABW7GP89</accession>
<feature type="domain" description="CRISPR-associated protein Cas6 C-terminal" evidence="1">
    <location>
        <begin position="161"/>
        <end position="285"/>
    </location>
</feature>
<evidence type="ECO:0000259" key="1">
    <source>
        <dbReference type="Pfam" id="PF10040"/>
    </source>
</evidence>
<keyword evidence="3" id="KW-1185">Reference proteome</keyword>
<evidence type="ECO:0000313" key="3">
    <source>
        <dbReference type="Proteomes" id="UP001606302"/>
    </source>
</evidence>
<sequence length="295" mass="31840">MTPPDRPRLAGLAWVRLACRLEFDAPVSGMPDLGWGALLRGSFGRALFATAPVSAELFMGGQTADDAVRPWWLSAHPLAADGADGIRAVDACWTLVGPAIPRLPDVARAIEDMGMAGLGRERMPARLREAAAAEHVDADQLWMQVSASPAISAAEPLEVRADSPWRVKHRNQWLRQAMPMDVLLLACLARLSAVRRVSGIAAEAPLIDAAARRAWLDRAAAWAPRAEDTRVAQAPRWSARQARQLPLSGLVGSWRYDAPARVALPWLALAQQLHLGSKTTLGFGQLRLASARDAG</sequence>
<dbReference type="InterPro" id="IPR019267">
    <property type="entry name" value="CRISPR-assoc_Cas6_C"/>
</dbReference>
<proteinExistence type="predicted"/>
<gene>
    <name evidence="2" type="primary">cas6</name>
    <name evidence="2" type="ORF">ACG04Q_19510</name>
</gene>
<name>A0ABW7GP89_9BURK</name>
<dbReference type="Pfam" id="PF10040">
    <property type="entry name" value="CRISPR_Cas6"/>
    <property type="match status" value="1"/>
</dbReference>
<dbReference type="Proteomes" id="UP001606302">
    <property type="component" value="Unassembled WGS sequence"/>
</dbReference>
<organism evidence="2 3">
    <name type="scientific">Pelomonas lactea</name>
    <dbReference type="NCBI Taxonomy" id="3299030"/>
    <lineage>
        <taxon>Bacteria</taxon>
        <taxon>Pseudomonadati</taxon>
        <taxon>Pseudomonadota</taxon>
        <taxon>Betaproteobacteria</taxon>
        <taxon>Burkholderiales</taxon>
        <taxon>Sphaerotilaceae</taxon>
        <taxon>Roseateles</taxon>
    </lineage>
</organism>
<evidence type="ECO:0000313" key="2">
    <source>
        <dbReference type="EMBL" id="MFG6463771.1"/>
    </source>
</evidence>
<dbReference type="RefSeq" id="WP_394512953.1">
    <property type="nucleotide sequence ID" value="NZ_JBIGHX010000007.1"/>
</dbReference>